<keyword evidence="2" id="KW-0378">Hydrolase</keyword>
<dbReference type="InterPro" id="IPR050742">
    <property type="entry name" value="Helicase_Restrict-Modif_Enz"/>
</dbReference>
<evidence type="ECO:0000313" key="6">
    <source>
        <dbReference type="EMBL" id="BCS83382.1"/>
    </source>
</evidence>
<evidence type="ECO:0000313" key="7">
    <source>
        <dbReference type="Proteomes" id="UP001321479"/>
    </source>
</evidence>
<evidence type="ECO:0000256" key="4">
    <source>
        <dbReference type="ARBA" id="ARBA00022840"/>
    </source>
</evidence>
<evidence type="ECO:0000256" key="1">
    <source>
        <dbReference type="ARBA" id="ARBA00022741"/>
    </source>
</evidence>
<dbReference type="InterPro" id="IPR006935">
    <property type="entry name" value="Helicase/UvrB_N"/>
</dbReference>
<sequence>MDDIMQDIDFNQLLDIVEKYTLRSYTAFEHDGKDVPNVANLGAKIGDIAKLERSGEYYGIAVEFLADVKPLLTDKFIMRILTMLKREDYVTVLTVLELSTIDQLYYILDEWFKTATFNYKSSIKYSKRYPIFDKWIHTVAYDPLPNRIRIVEIGYNQNTSDSVVPADWIDREFESGQDLQNAMNQLENRIGKPPVTYAIIYAMIIQRTDSVVTDIANVKYNTIFYLDLINGNLKTTMTQDLKQGYSYVVYDKTIIGFIQDDIIIPKGKIEGEHKQSRIREVGLLVSRLQKAIRRGKFGSRALVETIEALNVSPNYNLPEHGFMRVSASKQLAWRLFVTILEDCRPYQPINEPSMLVLIILVLITQKMLEYKFTEDVLTNIKHIALLAQYNDNIDDWYPWYELEVPDERTMIYTDSDFKNSLVLATRNIIMRGGDNRMISAYYTMDTPLKPFIVPSELSQQNLYTTLFDGNYILHDEVVYDDIVLSSFDMHNKTYLILYYQACIPISMTTREISNYIWNISSSYNVRSGQKHPTIDLTLRTIQEYFRNEKETNNDYIEKEEKPDIQYNKVIVKSIYPNDSAKRTSFLLLFATKFRTQNHDVVIAGTSENPGRIKISNEWTYSNDPKILNAFPRKTIYLSTIDPPLGFKWTKKKVEIEIVDNKPMIDFKFVDYFDGSSILESVTPLVNEYISDKLYDLMLRIFSGLSIEFDEILDLRSSTSSELLNWIPLESDKNKINLELVRLCYTKIYNQFNNIIMVGPVSSSGGKMQNAINYTLEGKLWAVFNFLSMIYPDTIKPHGATNFHIKKSTSGYVHLIQSLETILFDKNLITGTIPTITTQLWDHQKESVSIILAGFANGRFGFGDSSDVGAGKTLTSLKIATELIRINNQTYSGILVLLPGNKLIDTWREEIAKHTQGFHVIFQEHTNDVGPISRNTIVVTTMGRNRDHPINNKWLLIIIDECLTVQNKNALWTEEAWKQSMMAKHLIMMSATFFRTRFDKLYYMLKILRTGLPERREYLDAILLESIVSQVSTNKRKWTSNINYFELDPETRKIYDEIDRQNLNDETKFSKLTSVLVTSAKTNLSIVRQLNNLIKQSADKGHRCLIYARSMSEAEFWSKNLSIPIYPDKGNHCIVTYNDGTYGLNDLVIYDTIVMRPYLPDVLPQIKGRLDRYGSKYENLYIEYFILKDTIEEGLIIRMNIASQFIQKYIMPLAKFYDISVNYKKYIEQESNKIV</sequence>
<dbReference type="PANTHER" id="PTHR47396:SF1">
    <property type="entry name" value="ATP-DEPENDENT HELICASE IRC3-RELATED"/>
    <property type="match status" value="1"/>
</dbReference>
<keyword evidence="1" id="KW-0547">Nucleotide-binding</keyword>
<organism evidence="6 7">
    <name type="scientific">Cotonvirus japonicus</name>
    <dbReference type="NCBI Taxonomy" id="2811091"/>
    <lineage>
        <taxon>Viruses</taxon>
        <taxon>Varidnaviria</taxon>
        <taxon>Bamfordvirae</taxon>
        <taxon>Nucleocytoviricota</taxon>
        <taxon>Megaviricetes</taxon>
        <taxon>Imitervirales</taxon>
        <taxon>Mimiviridae</taxon>
        <taxon>Megamimivirinae</taxon>
        <taxon>Cotonvirus</taxon>
        <taxon>Cotonvirus japonicum</taxon>
    </lineage>
</organism>
<dbReference type="Proteomes" id="UP001321479">
    <property type="component" value="Segment"/>
</dbReference>
<dbReference type="InterPro" id="IPR027417">
    <property type="entry name" value="P-loop_NTPase"/>
</dbReference>
<dbReference type="RefSeq" id="YP_010841990.1">
    <property type="nucleotide sequence ID" value="NC_079139.1"/>
</dbReference>
<dbReference type="PROSITE" id="PS51192">
    <property type="entry name" value="HELICASE_ATP_BIND_1"/>
    <property type="match status" value="1"/>
</dbReference>
<dbReference type="SMART" id="SM00487">
    <property type="entry name" value="DEXDc"/>
    <property type="match status" value="1"/>
</dbReference>
<dbReference type="Gene3D" id="3.40.50.300">
    <property type="entry name" value="P-loop containing nucleotide triphosphate hydrolases"/>
    <property type="match status" value="1"/>
</dbReference>
<dbReference type="EMBL" id="AP024483">
    <property type="protein sequence ID" value="BCS83382.1"/>
    <property type="molecule type" value="Genomic_DNA"/>
</dbReference>
<dbReference type="InterPro" id="IPR014001">
    <property type="entry name" value="Helicase_ATP-bd"/>
</dbReference>
<proteinExistence type="predicted"/>
<dbReference type="GO" id="GO:0004386">
    <property type="term" value="F:helicase activity"/>
    <property type="evidence" value="ECO:0007669"/>
    <property type="project" value="UniProtKB-KW"/>
</dbReference>
<dbReference type="SUPFAM" id="SSF52540">
    <property type="entry name" value="P-loop containing nucleoside triphosphate hydrolases"/>
    <property type="match status" value="2"/>
</dbReference>
<feature type="domain" description="Helicase ATP-binding" evidence="5">
    <location>
        <begin position="852"/>
        <end position="1010"/>
    </location>
</feature>
<dbReference type="GeneID" id="80558587"/>
<dbReference type="PANTHER" id="PTHR47396">
    <property type="entry name" value="TYPE I RESTRICTION ENZYME ECOKI R PROTEIN"/>
    <property type="match status" value="1"/>
</dbReference>
<evidence type="ECO:0000256" key="2">
    <source>
        <dbReference type="ARBA" id="ARBA00022801"/>
    </source>
</evidence>
<accession>A0ABM7NT81</accession>
<dbReference type="Pfam" id="PF04851">
    <property type="entry name" value="ResIII"/>
    <property type="match status" value="1"/>
</dbReference>
<keyword evidence="4" id="KW-0067">ATP-binding</keyword>
<evidence type="ECO:0000259" key="5">
    <source>
        <dbReference type="PROSITE" id="PS51192"/>
    </source>
</evidence>
<reference evidence="6 7" key="1">
    <citation type="submission" date="2021-02" db="EMBL/GenBank/DDBJ databases">
        <title>Cotonvirus japonicus, which uses Golgi apparatus of host cells for its virion factory, phylogenetically links tailed tupanvirus and icosahedral mimivirus.</title>
        <authorList>
            <person name="Takahashi H."/>
            <person name="Fukaya S."/>
            <person name="Song C."/>
            <person name="Murata K."/>
            <person name="Takemura M."/>
        </authorList>
    </citation>
    <scope>NUCLEOTIDE SEQUENCE [LARGE SCALE GENOMIC DNA]</scope>
</reference>
<evidence type="ECO:0000256" key="3">
    <source>
        <dbReference type="ARBA" id="ARBA00022806"/>
    </source>
</evidence>
<name>A0ABM7NT81_9VIRU</name>
<protein>
    <submittedName>
        <fullName evidence="6">Helicase</fullName>
    </submittedName>
</protein>
<keyword evidence="7" id="KW-1185">Reference proteome</keyword>
<keyword evidence="3 6" id="KW-0347">Helicase</keyword>